<feature type="transmembrane region" description="Helical" evidence="1">
    <location>
        <begin position="120"/>
        <end position="138"/>
    </location>
</feature>
<dbReference type="Proteomes" id="UP000824109">
    <property type="component" value="Unassembled WGS sequence"/>
</dbReference>
<feature type="transmembrane region" description="Helical" evidence="1">
    <location>
        <begin position="39"/>
        <end position="61"/>
    </location>
</feature>
<reference evidence="2" key="1">
    <citation type="submission" date="2020-10" db="EMBL/GenBank/DDBJ databases">
        <authorList>
            <person name="Gilroy R."/>
        </authorList>
    </citation>
    <scope>NUCLEOTIDE SEQUENCE</scope>
    <source>
        <strain evidence="2">USAMLcec3-3695</strain>
    </source>
</reference>
<feature type="transmembrane region" description="Helical" evidence="1">
    <location>
        <begin position="91"/>
        <end position="114"/>
    </location>
</feature>
<protein>
    <submittedName>
        <fullName evidence="2">Uncharacterized protein</fullName>
    </submittedName>
</protein>
<feature type="transmembrane region" description="Helical" evidence="1">
    <location>
        <begin position="67"/>
        <end position="84"/>
    </location>
</feature>
<accession>A0A9D1MCR0</accession>
<proteinExistence type="predicted"/>
<keyword evidence="1" id="KW-0472">Membrane</keyword>
<comment type="caution">
    <text evidence="2">The sequence shown here is derived from an EMBL/GenBank/DDBJ whole genome shotgun (WGS) entry which is preliminary data.</text>
</comment>
<keyword evidence="1" id="KW-0812">Transmembrane</keyword>
<sequence>MVYNNYMNALMVLLTQMFLGSYVLMLTEFREPVRIWRSIWTAVIVSVVCINILLILFFDFLDIYKRVGILTVTLPYVLMTLLCSRYKGLRVVFNICTCLWIGCIGNANGIAAHALMPENVWINVAARSASYFVLYFVVRFFKPYYSQMLQLLDKGWGTLCLIPFTTFILTLCMINNLLQEEPLAASVIIYGIMILCTCSYILIYLFFMRVLQEYELKNSRELINVQIAALERQSESNREINEKMRIQRHDMRHQWITVSALIENGDKRAVLEFIDTVQRQLNGIDQEQ</sequence>
<gene>
    <name evidence="2" type="ORF">IAA61_07875</name>
</gene>
<evidence type="ECO:0000313" key="3">
    <source>
        <dbReference type="Proteomes" id="UP000824109"/>
    </source>
</evidence>
<name>A0A9D1MCR0_9FIRM</name>
<keyword evidence="1" id="KW-1133">Transmembrane helix</keyword>
<dbReference type="AlphaFoldDB" id="A0A9D1MCR0"/>
<organism evidence="2 3">
    <name type="scientific">Candidatus Ornithomonoglobus merdipullorum</name>
    <dbReference type="NCBI Taxonomy" id="2840895"/>
    <lineage>
        <taxon>Bacteria</taxon>
        <taxon>Bacillati</taxon>
        <taxon>Bacillota</taxon>
        <taxon>Clostridia</taxon>
        <taxon>Candidatus Ornithomonoglobus</taxon>
    </lineage>
</organism>
<dbReference type="EMBL" id="DVNB01000083">
    <property type="protein sequence ID" value="HIU57708.1"/>
    <property type="molecule type" value="Genomic_DNA"/>
</dbReference>
<feature type="transmembrane region" description="Helical" evidence="1">
    <location>
        <begin position="184"/>
        <end position="207"/>
    </location>
</feature>
<reference evidence="2" key="2">
    <citation type="journal article" date="2021" name="PeerJ">
        <title>Extensive microbial diversity within the chicken gut microbiome revealed by metagenomics and culture.</title>
        <authorList>
            <person name="Gilroy R."/>
            <person name="Ravi A."/>
            <person name="Getino M."/>
            <person name="Pursley I."/>
            <person name="Horton D.L."/>
            <person name="Alikhan N.F."/>
            <person name="Baker D."/>
            <person name="Gharbi K."/>
            <person name="Hall N."/>
            <person name="Watson M."/>
            <person name="Adriaenssens E.M."/>
            <person name="Foster-Nyarko E."/>
            <person name="Jarju S."/>
            <person name="Secka A."/>
            <person name="Antonio M."/>
            <person name="Oren A."/>
            <person name="Chaudhuri R.R."/>
            <person name="La Ragione R."/>
            <person name="Hildebrand F."/>
            <person name="Pallen M.J."/>
        </authorList>
    </citation>
    <scope>NUCLEOTIDE SEQUENCE</scope>
    <source>
        <strain evidence="2">USAMLcec3-3695</strain>
    </source>
</reference>
<evidence type="ECO:0000256" key="1">
    <source>
        <dbReference type="SAM" id="Phobius"/>
    </source>
</evidence>
<feature type="transmembrane region" description="Helical" evidence="1">
    <location>
        <begin position="6"/>
        <end position="27"/>
    </location>
</feature>
<evidence type="ECO:0000313" key="2">
    <source>
        <dbReference type="EMBL" id="HIU57708.1"/>
    </source>
</evidence>
<feature type="transmembrane region" description="Helical" evidence="1">
    <location>
        <begin position="159"/>
        <end position="178"/>
    </location>
</feature>